<evidence type="ECO:0000259" key="2">
    <source>
        <dbReference type="Pfam" id="PF12766"/>
    </source>
</evidence>
<accession>A0AAN9YN41</accession>
<feature type="compositionally biased region" description="Polar residues" evidence="1">
    <location>
        <begin position="47"/>
        <end position="57"/>
    </location>
</feature>
<evidence type="ECO:0000313" key="4">
    <source>
        <dbReference type="Proteomes" id="UP001320420"/>
    </source>
</evidence>
<dbReference type="EMBL" id="JAKJXP020000080">
    <property type="protein sequence ID" value="KAK7748504.1"/>
    <property type="molecule type" value="Genomic_DNA"/>
</dbReference>
<reference evidence="3 4" key="1">
    <citation type="submission" date="2024-02" db="EMBL/GenBank/DDBJ databases">
        <title>De novo assembly and annotation of 12 fungi associated with fruit tree decline syndrome in Ontario, Canada.</title>
        <authorList>
            <person name="Sulman M."/>
            <person name="Ellouze W."/>
            <person name="Ilyukhin E."/>
        </authorList>
    </citation>
    <scope>NUCLEOTIDE SEQUENCE [LARGE SCALE GENOMIC DNA]</scope>
    <source>
        <strain evidence="3 4">M11/M66-122</strain>
    </source>
</reference>
<feature type="region of interest" description="Disordered" evidence="1">
    <location>
        <begin position="41"/>
        <end position="61"/>
    </location>
</feature>
<comment type="caution">
    <text evidence="3">The sequence shown here is derived from an EMBL/GenBank/DDBJ whole genome shotgun (WGS) entry which is preliminary data.</text>
</comment>
<evidence type="ECO:0000256" key="1">
    <source>
        <dbReference type="SAM" id="MobiDB-lite"/>
    </source>
</evidence>
<keyword evidence="4" id="KW-1185">Reference proteome</keyword>
<gene>
    <name evidence="3" type="ORF">SLS62_008544</name>
</gene>
<dbReference type="Pfam" id="PF12766">
    <property type="entry name" value="Pyridox_oxase_2"/>
    <property type="match status" value="1"/>
</dbReference>
<dbReference type="Gene3D" id="2.30.110.10">
    <property type="entry name" value="Electron Transport, Fmn-binding Protein, Chain A"/>
    <property type="match status" value="1"/>
</dbReference>
<dbReference type="GO" id="GO:0010181">
    <property type="term" value="F:FMN binding"/>
    <property type="evidence" value="ECO:0007669"/>
    <property type="project" value="InterPro"/>
</dbReference>
<dbReference type="PANTHER" id="PTHR28243:SF1">
    <property type="entry name" value="PYRIDOXAMINE 5'-PHOSPHATE OXIDASE ALR4036 FAMILY FMN-BINDING DOMAIN-CONTAINING PROTEIN"/>
    <property type="match status" value="1"/>
</dbReference>
<protein>
    <recommendedName>
        <fullName evidence="2">Pyridoxamine 5'-phosphate oxidase Alr4036 family FMN-binding domain-containing protein</fullName>
    </recommendedName>
</protein>
<dbReference type="SUPFAM" id="SSF50475">
    <property type="entry name" value="FMN-binding split barrel"/>
    <property type="match status" value="1"/>
</dbReference>
<proteinExistence type="predicted"/>
<evidence type="ECO:0000313" key="3">
    <source>
        <dbReference type="EMBL" id="KAK7748504.1"/>
    </source>
</evidence>
<dbReference type="InterPro" id="IPR012349">
    <property type="entry name" value="Split_barrel_FMN-bd"/>
</dbReference>
<feature type="region of interest" description="Disordered" evidence="1">
    <location>
        <begin position="117"/>
        <end position="142"/>
    </location>
</feature>
<sequence>MSSYSTTTQGEPAPWRSLFLEHVQGMASPEFTLATVRLVKRQRRQGEASSPSPSEGKTATAAVPRARTCVFRGLFAELPANPRNEAERNPAGVYASDLPTFTTDVRMDKLAELFGEEVEEDDGGDGGASRSKPGTGGGGPVEATFWARRAGVQWRIRGRAYVLAPDVEDERGEVSEGAREVVRALRARMRRVVSSEDGEKEKGWSFAREITAHFGNVSPLMRGSFRNPAPGTPVALPVSDDRLGLGQEVADLEDEVARANFRVAVVVPDQVDRTDLSDPRRARRWLYTFVGTGQEPSQPGGVVEAGWEKVEVWP</sequence>
<dbReference type="PANTHER" id="PTHR28243">
    <property type="entry name" value="AGL049CP"/>
    <property type="match status" value="1"/>
</dbReference>
<dbReference type="AlphaFoldDB" id="A0AAN9YN41"/>
<organism evidence="3 4">
    <name type="scientific">Diatrype stigma</name>
    <dbReference type="NCBI Taxonomy" id="117547"/>
    <lineage>
        <taxon>Eukaryota</taxon>
        <taxon>Fungi</taxon>
        <taxon>Dikarya</taxon>
        <taxon>Ascomycota</taxon>
        <taxon>Pezizomycotina</taxon>
        <taxon>Sordariomycetes</taxon>
        <taxon>Xylariomycetidae</taxon>
        <taxon>Xylariales</taxon>
        <taxon>Diatrypaceae</taxon>
        <taxon>Diatrype</taxon>
    </lineage>
</organism>
<feature type="domain" description="Pyridoxamine 5'-phosphate oxidase Alr4036 family FMN-binding" evidence="2">
    <location>
        <begin position="13"/>
        <end position="163"/>
    </location>
</feature>
<name>A0AAN9YN41_9PEZI</name>
<dbReference type="Proteomes" id="UP001320420">
    <property type="component" value="Unassembled WGS sequence"/>
</dbReference>
<dbReference type="InterPro" id="IPR024624">
    <property type="entry name" value="Pyridox_Oxase_Alr4036_FMN-bd"/>
</dbReference>